<dbReference type="AlphaFoldDB" id="X1K0K2"/>
<sequence>MSNEIIVEKLIHKGAEASLYYGSWFGKEAIFKKRIPKEYRIEQIDKIIRYNRTLNEAKALIRVKKYGVLVPPVYEIDIENSTIVMKYIKGEKLKDILYSLNTSKKVQYLKEIGKAIAYLHKNGHIHGDITTSNIILTPSQDLFIIDFGLHNYSDSIEDKSTDLHLFKRVLISSHGSDFF</sequence>
<evidence type="ECO:0000256" key="9">
    <source>
        <dbReference type="ARBA" id="ARBA00047899"/>
    </source>
</evidence>
<evidence type="ECO:0000256" key="3">
    <source>
        <dbReference type="ARBA" id="ARBA00022527"/>
    </source>
</evidence>
<keyword evidence="3" id="KW-0723">Serine/threonine-protein kinase</keyword>
<keyword evidence="6" id="KW-0547">Nucleotide-binding</keyword>
<proteinExistence type="inferred from homology"/>
<keyword evidence="4" id="KW-0808">Transferase</keyword>
<dbReference type="FunFam" id="3.30.200.20:FF:000201">
    <property type="entry name" value="TP53-regulating kinase isoform X1"/>
    <property type="match status" value="1"/>
</dbReference>
<dbReference type="PANTHER" id="PTHR12209:SF0">
    <property type="entry name" value="EKC_KEOPS COMPLEX SUBUNIT TP53RK"/>
    <property type="match status" value="1"/>
</dbReference>
<dbReference type="GO" id="GO:0008033">
    <property type="term" value="P:tRNA processing"/>
    <property type="evidence" value="ECO:0007669"/>
    <property type="project" value="UniProtKB-KW"/>
</dbReference>
<keyword evidence="8" id="KW-0067">ATP-binding</keyword>
<keyword evidence="5" id="KW-0819">tRNA processing</keyword>
<dbReference type="InterPro" id="IPR011009">
    <property type="entry name" value="Kinase-like_dom_sf"/>
</dbReference>
<dbReference type="InterPro" id="IPR000719">
    <property type="entry name" value="Prot_kinase_dom"/>
</dbReference>
<evidence type="ECO:0000256" key="5">
    <source>
        <dbReference type="ARBA" id="ARBA00022694"/>
    </source>
</evidence>
<dbReference type="GO" id="GO:0000408">
    <property type="term" value="C:EKC/KEOPS complex"/>
    <property type="evidence" value="ECO:0007669"/>
    <property type="project" value="UniProtKB-ARBA"/>
</dbReference>
<organism evidence="12">
    <name type="scientific">marine sediment metagenome</name>
    <dbReference type="NCBI Taxonomy" id="412755"/>
    <lineage>
        <taxon>unclassified sequences</taxon>
        <taxon>metagenomes</taxon>
        <taxon>ecological metagenomes</taxon>
    </lineage>
</organism>
<dbReference type="PROSITE" id="PS50011">
    <property type="entry name" value="PROTEIN_KINASE_DOM"/>
    <property type="match status" value="1"/>
</dbReference>
<comment type="catalytic activity">
    <reaction evidence="10">
        <text>L-seryl-[protein] + ATP = O-phospho-L-seryl-[protein] + ADP + H(+)</text>
        <dbReference type="Rhea" id="RHEA:17989"/>
        <dbReference type="Rhea" id="RHEA-COMP:9863"/>
        <dbReference type="Rhea" id="RHEA-COMP:11604"/>
        <dbReference type="ChEBI" id="CHEBI:15378"/>
        <dbReference type="ChEBI" id="CHEBI:29999"/>
        <dbReference type="ChEBI" id="CHEBI:30616"/>
        <dbReference type="ChEBI" id="CHEBI:83421"/>
        <dbReference type="ChEBI" id="CHEBI:456216"/>
        <dbReference type="EC" id="2.7.11.1"/>
    </reaction>
</comment>
<evidence type="ECO:0000256" key="6">
    <source>
        <dbReference type="ARBA" id="ARBA00022741"/>
    </source>
</evidence>
<dbReference type="PANTHER" id="PTHR12209">
    <property type="entry name" value="NON-SPECIFIC SERINE/THREONINE PROTEIN KINASE"/>
    <property type="match status" value="1"/>
</dbReference>
<comment type="similarity">
    <text evidence="1">Belongs to the protein kinase superfamily. BUD32 family.</text>
</comment>
<dbReference type="Gene3D" id="3.30.200.20">
    <property type="entry name" value="Phosphorylase Kinase, domain 1"/>
    <property type="match status" value="1"/>
</dbReference>
<dbReference type="Gene3D" id="1.10.510.10">
    <property type="entry name" value="Transferase(Phosphotransferase) domain 1"/>
    <property type="match status" value="1"/>
</dbReference>
<accession>X1K0K2</accession>
<feature type="non-terminal residue" evidence="12">
    <location>
        <position position="179"/>
    </location>
</feature>
<name>X1K0K2_9ZZZZ</name>
<evidence type="ECO:0000256" key="4">
    <source>
        <dbReference type="ARBA" id="ARBA00022679"/>
    </source>
</evidence>
<dbReference type="EMBL" id="BARU01030265">
    <property type="protein sequence ID" value="GAH75623.1"/>
    <property type="molecule type" value="Genomic_DNA"/>
</dbReference>
<evidence type="ECO:0000256" key="7">
    <source>
        <dbReference type="ARBA" id="ARBA00022777"/>
    </source>
</evidence>
<dbReference type="GO" id="GO:0005829">
    <property type="term" value="C:cytosol"/>
    <property type="evidence" value="ECO:0007669"/>
    <property type="project" value="TreeGrafter"/>
</dbReference>
<dbReference type="InterPro" id="IPR001245">
    <property type="entry name" value="Ser-Thr/Tyr_kinase_cat_dom"/>
</dbReference>
<keyword evidence="7" id="KW-0418">Kinase</keyword>
<evidence type="ECO:0000259" key="11">
    <source>
        <dbReference type="PROSITE" id="PS50011"/>
    </source>
</evidence>
<evidence type="ECO:0000256" key="8">
    <source>
        <dbReference type="ARBA" id="ARBA00022840"/>
    </source>
</evidence>
<evidence type="ECO:0000256" key="1">
    <source>
        <dbReference type="ARBA" id="ARBA00010630"/>
    </source>
</evidence>
<protein>
    <recommendedName>
        <fullName evidence="2">non-specific serine/threonine protein kinase</fullName>
        <ecNumber evidence="2">2.7.11.1</ecNumber>
    </recommendedName>
</protein>
<dbReference type="GO" id="GO:0005524">
    <property type="term" value="F:ATP binding"/>
    <property type="evidence" value="ECO:0007669"/>
    <property type="project" value="UniProtKB-KW"/>
</dbReference>
<comment type="catalytic activity">
    <reaction evidence="9">
        <text>L-threonyl-[protein] + ATP = O-phospho-L-threonyl-[protein] + ADP + H(+)</text>
        <dbReference type="Rhea" id="RHEA:46608"/>
        <dbReference type="Rhea" id="RHEA-COMP:11060"/>
        <dbReference type="Rhea" id="RHEA-COMP:11605"/>
        <dbReference type="ChEBI" id="CHEBI:15378"/>
        <dbReference type="ChEBI" id="CHEBI:30013"/>
        <dbReference type="ChEBI" id="CHEBI:30616"/>
        <dbReference type="ChEBI" id="CHEBI:61977"/>
        <dbReference type="ChEBI" id="CHEBI:456216"/>
        <dbReference type="EC" id="2.7.11.1"/>
    </reaction>
</comment>
<gene>
    <name evidence="12" type="ORF">S03H2_48057</name>
</gene>
<evidence type="ECO:0000256" key="2">
    <source>
        <dbReference type="ARBA" id="ARBA00012513"/>
    </source>
</evidence>
<dbReference type="SUPFAM" id="SSF56112">
    <property type="entry name" value="Protein kinase-like (PK-like)"/>
    <property type="match status" value="1"/>
</dbReference>
<evidence type="ECO:0000313" key="12">
    <source>
        <dbReference type="EMBL" id="GAH75623.1"/>
    </source>
</evidence>
<dbReference type="Pfam" id="PF07714">
    <property type="entry name" value="PK_Tyr_Ser-Thr"/>
    <property type="match status" value="1"/>
</dbReference>
<dbReference type="InterPro" id="IPR022495">
    <property type="entry name" value="Bud32"/>
</dbReference>
<dbReference type="GO" id="GO:0004674">
    <property type="term" value="F:protein serine/threonine kinase activity"/>
    <property type="evidence" value="ECO:0007669"/>
    <property type="project" value="UniProtKB-KW"/>
</dbReference>
<feature type="domain" description="Protein kinase" evidence="11">
    <location>
        <begin position="5"/>
        <end position="179"/>
    </location>
</feature>
<comment type="caution">
    <text evidence="12">The sequence shown here is derived from an EMBL/GenBank/DDBJ whole genome shotgun (WGS) entry which is preliminary data.</text>
</comment>
<dbReference type="EC" id="2.7.11.1" evidence="2"/>
<reference evidence="12" key="1">
    <citation type="journal article" date="2014" name="Front. Microbiol.">
        <title>High frequency of phylogenetically diverse reductive dehalogenase-homologous genes in deep subseafloor sedimentary metagenomes.</title>
        <authorList>
            <person name="Kawai M."/>
            <person name="Futagami T."/>
            <person name="Toyoda A."/>
            <person name="Takaki Y."/>
            <person name="Nishi S."/>
            <person name="Hori S."/>
            <person name="Arai W."/>
            <person name="Tsubouchi T."/>
            <person name="Morono Y."/>
            <person name="Uchiyama I."/>
            <person name="Ito T."/>
            <person name="Fujiyama A."/>
            <person name="Inagaki F."/>
            <person name="Takami H."/>
        </authorList>
    </citation>
    <scope>NUCLEOTIDE SEQUENCE</scope>
    <source>
        <strain evidence="12">Expedition CK06-06</strain>
    </source>
</reference>
<dbReference type="NCBIfam" id="TIGR03724">
    <property type="entry name" value="arch_bud32"/>
    <property type="match status" value="1"/>
</dbReference>
<evidence type="ECO:0000256" key="10">
    <source>
        <dbReference type="ARBA" id="ARBA00048679"/>
    </source>
</evidence>